<reference evidence="4" key="1">
    <citation type="submission" date="2016-10" db="EMBL/GenBank/DDBJ databases">
        <authorList>
            <person name="Varghese N."/>
            <person name="Submissions S."/>
        </authorList>
    </citation>
    <scope>NUCLEOTIDE SEQUENCE [LARGE SCALE GENOMIC DNA]</scope>
    <source>
        <strain evidence="4">ES.061</strain>
    </source>
</reference>
<dbReference type="RefSeq" id="WP_090328861.1">
    <property type="nucleotide sequence ID" value="NZ_FNSL01000001.1"/>
</dbReference>
<proteinExistence type="predicted"/>
<dbReference type="InterPro" id="IPR038729">
    <property type="entry name" value="Rad50/SbcC_AAA"/>
</dbReference>
<name>A0A1H4KHQ4_9HYPH</name>
<organism evidence="3 4">
    <name type="scientific">Nitratireductor aquibiodomus</name>
    <dbReference type="NCBI Taxonomy" id="204799"/>
    <lineage>
        <taxon>Bacteria</taxon>
        <taxon>Pseudomonadati</taxon>
        <taxon>Pseudomonadota</taxon>
        <taxon>Alphaproteobacteria</taxon>
        <taxon>Hyphomicrobiales</taxon>
        <taxon>Phyllobacteriaceae</taxon>
        <taxon>Nitratireductor</taxon>
    </lineage>
</organism>
<evidence type="ECO:0000313" key="4">
    <source>
        <dbReference type="Proteomes" id="UP000199064"/>
    </source>
</evidence>
<evidence type="ECO:0000313" key="3">
    <source>
        <dbReference type="EMBL" id="SEB57588.1"/>
    </source>
</evidence>
<accession>A0A1H4KHQ4</accession>
<keyword evidence="1" id="KW-0175">Coiled coil</keyword>
<dbReference type="EMBL" id="FNSL01000001">
    <property type="protein sequence ID" value="SEB57588.1"/>
    <property type="molecule type" value="Genomic_DNA"/>
</dbReference>
<keyword evidence="4" id="KW-1185">Reference proteome</keyword>
<dbReference type="AlphaFoldDB" id="A0A1H4KHQ4"/>
<evidence type="ECO:0000256" key="1">
    <source>
        <dbReference type="SAM" id="Coils"/>
    </source>
</evidence>
<dbReference type="Pfam" id="PF13476">
    <property type="entry name" value="AAA_23"/>
    <property type="match status" value="1"/>
</dbReference>
<protein>
    <recommendedName>
        <fullName evidence="2">Rad50/SbcC-type AAA domain-containing protein</fullName>
    </recommendedName>
</protein>
<feature type="domain" description="Rad50/SbcC-type AAA" evidence="2">
    <location>
        <begin position="19"/>
        <end position="55"/>
    </location>
</feature>
<feature type="coiled-coil region" evidence="1">
    <location>
        <begin position="357"/>
        <end position="391"/>
    </location>
</feature>
<evidence type="ECO:0000259" key="2">
    <source>
        <dbReference type="Pfam" id="PF13476"/>
    </source>
</evidence>
<dbReference type="Gene3D" id="3.40.50.300">
    <property type="entry name" value="P-loop containing nucleotide triphosphate hydrolases"/>
    <property type="match status" value="1"/>
</dbReference>
<sequence length="625" mass="69190">MTKGLRLRYLSFHGPSRKFATIAFGPGLNVIHGASNTGKSFIVDAIDFMLGGKGPLRDIPERVGYDQILLAMETLEGSQFTLMRSTEGGAFRLFDGLHSDKLPEGDGTPLADTHSDRNEENLSANLLARIDLAHKRVRRNKHGDTNSLSFRNLARLVIINEEEIIQQRSPLSDGNYTADTTNTSVFKLLLTGVDDSALATAQPRSPEEQSRNAQLDLLDQLIEHHRRQVKELAGPPDELEAQRERLADSMRSQGELLAVSETEFKNAAARRRDIARRLEEGRDRLTEITALLERFTLLDAHYRSDTDRLRGIEEAGSLFGALGADICPFCGSAPEHHRKAECDFDVDKAVGAAQSEIRKIEVRQSELKQTIATLRKEASSFERRLPSLEDQLASVSGEIDRVVAPNLRQLRTAYRQLADKDGEVREALAIYRGLSDLEQRKAALEREADATGDGSNSPGDVDLASTTADKFSGIVLSTLKAWHFPDIDRVHFEAKTRDLVINGKNRTSFGKGLRAITQAAFTVSLLQYCRQFETPHPGFIVLDSPLLSYREPEGDGDDLSGTDLNAHFFEFLSKLPDDRQVLVVENTDPPGDIQASAQTVKFTKIEGVGRYGYFPNATAPEVGNP</sequence>
<dbReference type="InterPro" id="IPR027417">
    <property type="entry name" value="P-loop_NTPase"/>
</dbReference>
<dbReference type="Proteomes" id="UP000199064">
    <property type="component" value="Unassembled WGS sequence"/>
</dbReference>
<gene>
    <name evidence="3" type="ORF">SAMN05216452_2234</name>
</gene>
<dbReference type="SUPFAM" id="SSF52540">
    <property type="entry name" value="P-loop containing nucleoside triphosphate hydrolases"/>
    <property type="match status" value="2"/>
</dbReference>